<sequence length="245" mass="26685">MSESVGKSVGYQSPRPREGFGGWSGGGADSTQRQGAAGFPPFLPPIEPDPEGAVSALRWTTWARATSRPPRDNQNPPFCCPFWRRSLARRGRFPPFLSVCRFLPQDDGGGGGMVFDGPEPGWRTAGLGLARRCQTPETPKSKGFFPPPWERLENHTRTPSTQGKITASSAKTQNQKIFGGLRDCLPKNQLPFPPFNFVQTSLTSQERGRFPSREDRDHGCKKMGEAGSVGGAKPGLWLGGPLIYA</sequence>
<gene>
    <name evidence="2" type="ORF">GWK47_033296</name>
</gene>
<organism evidence="2 3">
    <name type="scientific">Chionoecetes opilio</name>
    <name type="common">Atlantic snow crab</name>
    <name type="synonym">Cancer opilio</name>
    <dbReference type="NCBI Taxonomy" id="41210"/>
    <lineage>
        <taxon>Eukaryota</taxon>
        <taxon>Metazoa</taxon>
        <taxon>Ecdysozoa</taxon>
        <taxon>Arthropoda</taxon>
        <taxon>Crustacea</taxon>
        <taxon>Multicrustacea</taxon>
        <taxon>Malacostraca</taxon>
        <taxon>Eumalacostraca</taxon>
        <taxon>Eucarida</taxon>
        <taxon>Decapoda</taxon>
        <taxon>Pleocyemata</taxon>
        <taxon>Brachyura</taxon>
        <taxon>Eubrachyura</taxon>
        <taxon>Majoidea</taxon>
        <taxon>Majidae</taxon>
        <taxon>Chionoecetes</taxon>
    </lineage>
</organism>
<feature type="region of interest" description="Disordered" evidence="1">
    <location>
        <begin position="203"/>
        <end position="227"/>
    </location>
</feature>
<feature type="compositionally biased region" description="Basic and acidic residues" evidence="1">
    <location>
        <begin position="206"/>
        <end position="224"/>
    </location>
</feature>
<protein>
    <submittedName>
        <fullName evidence="2">Uncharacterized protein</fullName>
    </submittedName>
</protein>
<feature type="region of interest" description="Disordered" evidence="1">
    <location>
        <begin position="1"/>
        <end position="50"/>
    </location>
</feature>
<dbReference type="EMBL" id="JACEEZ010002697">
    <property type="protein sequence ID" value="KAG0728041.1"/>
    <property type="molecule type" value="Genomic_DNA"/>
</dbReference>
<feature type="compositionally biased region" description="Gly residues" evidence="1">
    <location>
        <begin position="19"/>
        <end position="28"/>
    </location>
</feature>
<accession>A0A8J5D175</accession>
<keyword evidence="3" id="KW-1185">Reference proteome</keyword>
<dbReference type="Proteomes" id="UP000770661">
    <property type="component" value="Unassembled WGS sequence"/>
</dbReference>
<evidence type="ECO:0000256" key="1">
    <source>
        <dbReference type="SAM" id="MobiDB-lite"/>
    </source>
</evidence>
<feature type="compositionally biased region" description="Polar residues" evidence="1">
    <location>
        <begin position="157"/>
        <end position="171"/>
    </location>
</feature>
<comment type="caution">
    <text evidence="2">The sequence shown here is derived from an EMBL/GenBank/DDBJ whole genome shotgun (WGS) entry which is preliminary data.</text>
</comment>
<proteinExistence type="predicted"/>
<reference evidence="2" key="1">
    <citation type="submission" date="2020-07" db="EMBL/GenBank/DDBJ databases">
        <title>The High-quality genome of the commercially important snow crab, Chionoecetes opilio.</title>
        <authorList>
            <person name="Jeong J.-H."/>
            <person name="Ryu S."/>
        </authorList>
    </citation>
    <scope>NUCLEOTIDE SEQUENCE</scope>
    <source>
        <strain evidence="2">MADBK_172401_WGS</strain>
        <tissue evidence="2">Digestive gland</tissue>
    </source>
</reference>
<evidence type="ECO:0000313" key="3">
    <source>
        <dbReference type="Proteomes" id="UP000770661"/>
    </source>
</evidence>
<name>A0A8J5D175_CHIOP</name>
<evidence type="ECO:0000313" key="2">
    <source>
        <dbReference type="EMBL" id="KAG0728041.1"/>
    </source>
</evidence>
<dbReference type="AlphaFoldDB" id="A0A8J5D175"/>
<feature type="region of interest" description="Disordered" evidence="1">
    <location>
        <begin position="134"/>
        <end position="171"/>
    </location>
</feature>